<proteinExistence type="predicted"/>
<dbReference type="EMBL" id="LFZW01000001">
    <property type="protein sequence ID" value="KMY49501.1"/>
    <property type="molecule type" value="Genomic_DNA"/>
</dbReference>
<feature type="transmembrane region" description="Helical" evidence="1">
    <location>
        <begin position="249"/>
        <end position="272"/>
    </location>
</feature>
<feature type="transmembrane region" description="Helical" evidence="1">
    <location>
        <begin position="20"/>
        <end position="42"/>
    </location>
</feature>
<feature type="transmembrane region" description="Helical" evidence="1">
    <location>
        <begin position="218"/>
        <end position="237"/>
    </location>
</feature>
<keyword evidence="1" id="KW-0472">Membrane</keyword>
<reference evidence="3" key="1">
    <citation type="submission" date="2015-07" db="EMBL/GenBank/DDBJ databases">
        <title>Genome sequencing project for genomic taxonomy and phylogenomics of Bacillus-like bacteria.</title>
        <authorList>
            <person name="Liu B."/>
            <person name="Wang J."/>
            <person name="Zhu Y."/>
            <person name="Liu G."/>
            <person name="Chen Q."/>
            <person name="Chen Z."/>
            <person name="Lan J."/>
            <person name="Che J."/>
            <person name="Ge C."/>
            <person name="Shi H."/>
            <person name="Pan Z."/>
            <person name="Liu X."/>
        </authorList>
    </citation>
    <scope>NUCLEOTIDE SEQUENCE [LARGE SCALE GENOMIC DNA]</scope>
    <source>
        <strain evidence="3">FJAT-27997</strain>
    </source>
</reference>
<protein>
    <submittedName>
        <fullName evidence="2">Uncharacterized protein</fullName>
    </submittedName>
</protein>
<feature type="transmembrane region" description="Helical" evidence="1">
    <location>
        <begin position="118"/>
        <end position="142"/>
    </location>
</feature>
<keyword evidence="1" id="KW-1133">Transmembrane helix</keyword>
<name>A0A0K9GSB6_9BACI</name>
<comment type="caution">
    <text evidence="2">The sequence shown here is derived from an EMBL/GenBank/DDBJ whole genome shotgun (WGS) entry which is preliminary data.</text>
</comment>
<evidence type="ECO:0000313" key="2">
    <source>
        <dbReference type="EMBL" id="KMY49501.1"/>
    </source>
</evidence>
<dbReference type="AlphaFoldDB" id="A0A0K9GSB6"/>
<organism evidence="2 3">
    <name type="scientific">Peribacillus loiseleuriae</name>
    <dbReference type="NCBI Taxonomy" id="1679170"/>
    <lineage>
        <taxon>Bacteria</taxon>
        <taxon>Bacillati</taxon>
        <taxon>Bacillota</taxon>
        <taxon>Bacilli</taxon>
        <taxon>Bacillales</taxon>
        <taxon>Bacillaceae</taxon>
        <taxon>Peribacillus</taxon>
    </lineage>
</organism>
<dbReference type="PATRIC" id="fig|1679170.3.peg.1721"/>
<gene>
    <name evidence="2" type="ORF">AC625_08045</name>
</gene>
<accession>A0A0K9GSB6</accession>
<feature type="transmembrane region" description="Helical" evidence="1">
    <location>
        <begin position="187"/>
        <end position="206"/>
    </location>
</feature>
<dbReference type="Proteomes" id="UP000037146">
    <property type="component" value="Unassembled WGS sequence"/>
</dbReference>
<dbReference type="OrthoDB" id="1751619at2"/>
<dbReference type="STRING" id="1679170.AC625_08045"/>
<keyword evidence="1" id="KW-0812">Transmembrane</keyword>
<keyword evidence="3" id="KW-1185">Reference proteome</keyword>
<evidence type="ECO:0000256" key="1">
    <source>
        <dbReference type="SAM" id="Phobius"/>
    </source>
</evidence>
<dbReference type="RefSeq" id="WP_049680833.1">
    <property type="nucleotide sequence ID" value="NZ_LFZW01000001.1"/>
</dbReference>
<sequence length="278" mass="31638">MKSYIKLVNFEINRFIKIYVSLLVITLLSQFIGVIVTSSSFMNRAHEVMFEQNLSESGYLHKFGGIDFTDISSTLWFIGPIALCIVALIFYSFMIWYRDWFGKNTFAYRLLMLPTARISLYFSKASAILLFTFGLLAFQILILPLENTLFESLILENFLKTRMDVSVILQSNGILGIVIPPYFSDFLISYGIGMMFVFVLFTSILFERSFRLKGIVLGILYFIAAVLLFLSPLFAMANETVPDLYPEEIFALFLVLGILITGASIAIGNWLISKRVLV</sequence>
<feature type="transmembrane region" description="Helical" evidence="1">
    <location>
        <begin position="75"/>
        <end position="97"/>
    </location>
</feature>
<evidence type="ECO:0000313" key="3">
    <source>
        <dbReference type="Proteomes" id="UP000037146"/>
    </source>
</evidence>